<dbReference type="RefSeq" id="WP_271186640.1">
    <property type="nucleotide sequence ID" value="NZ_BSFE01000004.1"/>
</dbReference>
<evidence type="ECO:0000256" key="6">
    <source>
        <dbReference type="PROSITE-ProRule" id="PRU00169"/>
    </source>
</evidence>
<keyword evidence="10" id="KW-1185">Reference proteome</keyword>
<dbReference type="InterPro" id="IPR001789">
    <property type="entry name" value="Sig_transdc_resp-reg_receiver"/>
</dbReference>
<keyword evidence="2" id="KW-0902">Two-component regulatory system</keyword>
<dbReference type="PROSITE" id="PS50110">
    <property type="entry name" value="RESPONSE_REGULATORY"/>
    <property type="match status" value="1"/>
</dbReference>
<dbReference type="SUPFAM" id="SSF52172">
    <property type="entry name" value="CheY-like"/>
    <property type="match status" value="1"/>
</dbReference>
<keyword evidence="3" id="KW-0805">Transcription regulation</keyword>
<evidence type="ECO:0000313" key="10">
    <source>
        <dbReference type="Proteomes" id="UP001143486"/>
    </source>
</evidence>
<accession>A0A9W6MNT5</accession>
<dbReference type="InterPro" id="IPR000792">
    <property type="entry name" value="Tscrpt_reg_LuxR_C"/>
</dbReference>
<dbReference type="InterPro" id="IPR036388">
    <property type="entry name" value="WH-like_DNA-bd_sf"/>
</dbReference>
<comment type="caution">
    <text evidence="9">The sequence shown here is derived from an EMBL/GenBank/DDBJ whole genome shotgun (WGS) entry which is preliminary data.</text>
</comment>
<dbReference type="SMART" id="SM00421">
    <property type="entry name" value="HTH_LUXR"/>
    <property type="match status" value="1"/>
</dbReference>
<evidence type="ECO:0000256" key="3">
    <source>
        <dbReference type="ARBA" id="ARBA00023015"/>
    </source>
</evidence>
<keyword evidence="1 6" id="KW-0597">Phosphoprotein</keyword>
<dbReference type="PRINTS" id="PR00038">
    <property type="entry name" value="HTHLUXR"/>
</dbReference>
<evidence type="ECO:0000259" key="7">
    <source>
        <dbReference type="PROSITE" id="PS50043"/>
    </source>
</evidence>
<reference evidence="9" key="1">
    <citation type="journal article" date="2014" name="Int. J. Syst. Evol. Microbiol.">
        <title>Complete genome sequence of Corynebacterium casei LMG S-19264T (=DSM 44701T), isolated from a smear-ripened cheese.</title>
        <authorList>
            <consortium name="US DOE Joint Genome Institute (JGI-PGF)"/>
            <person name="Walter F."/>
            <person name="Albersmeier A."/>
            <person name="Kalinowski J."/>
            <person name="Ruckert C."/>
        </authorList>
    </citation>
    <scope>NUCLEOTIDE SEQUENCE</scope>
    <source>
        <strain evidence="9">VKM B-1513</strain>
    </source>
</reference>
<dbReference type="GO" id="GO:0003677">
    <property type="term" value="F:DNA binding"/>
    <property type="evidence" value="ECO:0007669"/>
    <property type="project" value="UniProtKB-KW"/>
</dbReference>
<dbReference type="Gene3D" id="1.10.10.10">
    <property type="entry name" value="Winged helix-like DNA-binding domain superfamily/Winged helix DNA-binding domain"/>
    <property type="match status" value="1"/>
</dbReference>
<protein>
    <submittedName>
        <fullName evidence="9">DNA-binding response regulator</fullName>
    </submittedName>
</protein>
<dbReference type="PROSITE" id="PS50043">
    <property type="entry name" value="HTH_LUXR_2"/>
    <property type="match status" value="1"/>
</dbReference>
<feature type="domain" description="HTH luxR-type" evidence="7">
    <location>
        <begin position="136"/>
        <end position="201"/>
    </location>
</feature>
<keyword evidence="5" id="KW-0804">Transcription</keyword>
<proteinExistence type="predicted"/>
<sequence>MSDRQRVHVIDDDEAMRDSLAFLLGAASLDVTGHASAEGFLEALPDTPPGCVVTDARMPGLSGIDLLVRLQEIDDTLPVIVITGHSDVPMAVRALKAGAFDFIEKPFDDSKLIQTVRDALACRSDAVRRKHSREAAAGLIETLTARERQVFDGLVAGRPNKVIAHDLGISARTVEIYRANVMSKLDASSLSDVVRIAFVARGPDL</sequence>
<evidence type="ECO:0000256" key="5">
    <source>
        <dbReference type="ARBA" id="ARBA00023163"/>
    </source>
</evidence>
<reference evidence="9" key="2">
    <citation type="submission" date="2023-01" db="EMBL/GenBank/DDBJ databases">
        <authorList>
            <person name="Sun Q."/>
            <person name="Evtushenko L."/>
        </authorList>
    </citation>
    <scope>NUCLEOTIDE SEQUENCE</scope>
    <source>
        <strain evidence="9">VKM B-1513</strain>
    </source>
</reference>
<dbReference type="PROSITE" id="PS00622">
    <property type="entry name" value="HTH_LUXR_1"/>
    <property type="match status" value="1"/>
</dbReference>
<dbReference type="GO" id="GO:0006355">
    <property type="term" value="P:regulation of DNA-templated transcription"/>
    <property type="evidence" value="ECO:0007669"/>
    <property type="project" value="InterPro"/>
</dbReference>
<evidence type="ECO:0000256" key="1">
    <source>
        <dbReference type="ARBA" id="ARBA00022553"/>
    </source>
</evidence>
<organism evidence="9 10">
    <name type="scientific">Maricaulis virginensis</name>
    <dbReference type="NCBI Taxonomy" id="144022"/>
    <lineage>
        <taxon>Bacteria</taxon>
        <taxon>Pseudomonadati</taxon>
        <taxon>Pseudomonadota</taxon>
        <taxon>Alphaproteobacteria</taxon>
        <taxon>Maricaulales</taxon>
        <taxon>Maricaulaceae</taxon>
        <taxon>Maricaulis</taxon>
    </lineage>
</organism>
<dbReference type="InterPro" id="IPR011006">
    <property type="entry name" value="CheY-like_superfamily"/>
</dbReference>
<dbReference type="FunFam" id="3.40.50.2300:FF:000018">
    <property type="entry name" value="DNA-binding transcriptional regulator NtrC"/>
    <property type="match status" value="1"/>
</dbReference>
<evidence type="ECO:0000256" key="2">
    <source>
        <dbReference type="ARBA" id="ARBA00023012"/>
    </source>
</evidence>
<name>A0A9W6MNT5_9PROT</name>
<gene>
    <name evidence="9" type="primary">fixJ_1</name>
    <name evidence="9" type="ORF">GCM10017621_17790</name>
</gene>
<dbReference type="PANTHER" id="PTHR44688">
    <property type="entry name" value="DNA-BINDING TRANSCRIPTIONAL ACTIVATOR DEVR_DOSR"/>
    <property type="match status" value="1"/>
</dbReference>
<dbReference type="EMBL" id="BSFE01000004">
    <property type="protein sequence ID" value="GLK52271.1"/>
    <property type="molecule type" value="Genomic_DNA"/>
</dbReference>
<dbReference type="AlphaFoldDB" id="A0A9W6MNT5"/>
<feature type="domain" description="Response regulatory" evidence="8">
    <location>
        <begin position="6"/>
        <end position="120"/>
    </location>
</feature>
<dbReference type="Proteomes" id="UP001143486">
    <property type="component" value="Unassembled WGS sequence"/>
</dbReference>
<dbReference type="PANTHER" id="PTHR44688:SF16">
    <property type="entry name" value="DNA-BINDING TRANSCRIPTIONAL ACTIVATOR DEVR_DOSR"/>
    <property type="match status" value="1"/>
</dbReference>
<dbReference type="Pfam" id="PF00072">
    <property type="entry name" value="Response_reg"/>
    <property type="match status" value="1"/>
</dbReference>
<dbReference type="Pfam" id="PF00196">
    <property type="entry name" value="GerE"/>
    <property type="match status" value="1"/>
</dbReference>
<evidence type="ECO:0000259" key="8">
    <source>
        <dbReference type="PROSITE" id="PS50110"/>
    </source>
</evidence>
<dbReference type="CDD" id="cd06170">
    <property type="entry name" value="LuxR_C_like"/>
    <property type="match status" value="1"/>
</dbReference>
<dbReference type="Gene3D" id="3.40.50.2300">
    <property type="match status" value="1"/>
</dbReference>
<dbReference type="SUPFAM" id="SSF46894">
    <property type="entry name" value="C-terminal effector domain of the bipartite response regulators"/>
    <property type="match status" value="1"/>
</dbReference>
<dbReference type="InterPro" id="IPR016032">
    <property type="entry name" value="Sig_transdc_resp-reg_C-effctor"/>
</dbReference>
<dbReference type="SMART" id="SM00448">
    <property type="entry name" value="REC"/>
    <property type="match status" value="1"/>
</dbReference>
<evidence type="ECO:0000313" key="9">
    <source>
        <dbReference type="EMBL" id="GLK52271.1"/>
    </source>
</evidence>
<feature type="modified residue" description="4-aspartylphosphate" evidence="6">
    <location>
        <position position="55"/>
    </location>
</feature>
<keyword evidence="4 9" id="KW-0238">DNA-binding</keyword>
<dbReference type="GO" id="GO:0000160">
    <property type="term" value="P:phosphorelay signal transduction system"/>
    <property type="evidence" value="ECO:0007669"/>
    <property type="project" value="UniProtKB-KW"/>
</dbReference>
<evidence type="ECO:0000256" key="4">
    <source>
        <dbReference type="ARBA" id="ARBA00023125"/>
    </source>
</evidence>
<dbReference type="NCBIfam" id="NF006900">
    <property type="entry name" value="PRK09390.1"/>
    <property type="match status" value="1"/>
</dbReference>
<dbReference type="CDD" id="cd17537">
    <property type="entry name" value="REC_FixJ"/>
    <property type="match status" value="1"/>
</dbReference>